<name>A0A318K961_9NOCA</name>
<evidence type="ECO:0000313" key="1">
    <source>
        <dbReference type="EMBL" id="PXX71081.1"/>
    </source>
</evidence>
<proteinExistence type="predicted"/>
<accession>A0A318K961</accession>
<evidence type="ECO:0000313" key="2">
    <source>
        <dbReference type="Proteomes" id="UP000247569"/>
    </source>
</evidence>
<organism evidence="1 2">
    <name type="scientific">Nocardia tenerifensis</name>
    <dbReference type="NCBI Taxonomy" id="228006"/>
    <lineage>
        <taxon>Bacteria</taxon>
        <taxon>Bacillati</taxon>
        <taxon>Actinomycetota</taxon>
        <taxon>Actinomycetes</taxon>
        <taxon>Mycobacteriales</taxon>
        <taxon>Nocardiaceae</taxon>
        <taxon>Nocardia</taxon>
    </lineage>
</organism>
<dbReference type="InterPro" id="IPR015943">
    <property type="entry name" value="WD40/YVTN_repeat-like_dom_sf"/>
</dbReference>
<keyword evidence="2" id="KW-1185">Reference proteome</keyword>
<evidence type="ECO:0008006" key="3">
    <source>
        <dbReference type="Google" id="ProtNLM"/>
    </source>
</evidence>
<dbReference type="SUPFAM" id="SSF75011">
    <property type="entry name" value="3-carboxy-cis,cis-mucoante lactonizing enzyme"/>
    <property type="match status" value="1"/>
</dbReference>
<protein>
    <recommendedName>
        <fullName evidence="3">Streptogramin lyase</fullName>
    </recommendedName>
</protein>
<dbReference type="EMBL" id="QJKF01000001">
    <property type="protein sequence ID" value="PXX71081.1"/>
    <property type="molecule type" value="Genomic_DNA"/>
</dbReference>
<dbReference type="AlphaFoldDB" id="A0A318K961"/>
<comment type="caution">
    <text evidence="1">The sequence shown here is derived from an EMBL/GenBank/DDBJ whole genome shotgun (WGS) entry which is preliminary data.</text>
</comment>
<sequence length="372" mass="38870">MRPRAWVRSAAFTGSAVITPHDRIRIGSLPLVAVAAVALVTGCSTGSDGENLPTREPATAAVSPAASARPAGEVAALTNPLRALLAEERTGQIAALDAASETSTKLFLIDPATLTRLGPTGAPDPSVRTLSLPARGATLTQGAPGELLIPAPHRIIRVDLTADTVSDVPFDGDARSVQRRDDGTLLVGTADGKVRTISPDGRVVRTVTGLASADALALTADHVSVLDRRQTSVTEIELGKDDLGLALRAGDGATTMIADRFGRVIVTDTAGGELLVFSAGPLVLRQRFPVNSSPYALAYDQRSDTVWVTCTQSNEVVGFDLSTGIPAEVGRYSTVRQPNSVTIDQRTGDMFVGSAVGDGLQRIRADDRKRGH</sequence>
<dbReference type="Gene3D" id="2.130.10.10">
    <property type="entry name" value="YVTN repeat-like/Quinoprotein amine dehydrogenase"/>
    <property type="match status" value="1"/>
</dbReference>
<gene>
    <name evidence="1" type="ORF">DFR70_101502</name>
</gene>
<reference evidence="1 2" key="1">
    <citation type="submission" date="2018-05" db="EMBL/GenBank/DDBJ databases">
        <title>Genomic Encyclopedia of Type Strains, Phase IV (KMG-IV): sequencing the most valuable type-strain genomes for metagenomic binning, comparative biology and taxonomic classification.</title>
        <authorList>
            <person name="Goeker M."/>
        </authorList>
    </citation>
    <scope>NUCLEOTIDE SEQUENCE [LARGE SCALE GENOMIC DNA]</scope>
    <source>
        <strain evidence="1 2">DSM 44704</strain>
    </source>
</reference>
<dbReference type="Proteomes" id="UP000247569">
    <property type="component" value="Unassembled WGS sequence"/>
</dbReference>